<sequence length="501" mass="53360">MAVSFNQIPASLRVPGMRVEVNSGERPYQGQSRILFIAPKLAAGKAPAGVPIRLPSNPIEAFGTGSIAAEVALLARRQSAVYEMWFLPVADPSGTAGAQTVTVNSVPAAGAYPLWVHGRRRSITVAGADTTATLAGKIAAAIQSPYYLSGLPTAITPPVTAAAATNVVTITDRHKGVITGTDSRVDFALYDETSALAAAVTVGAVTAGTGAPDLALALAALGDTEIDWYGCVFDDSASIDALSDFVTARWDPMSMQYGLAVFARQDAYGALAAAGGAMNDRARILIGQYDSPDSKWAILAQCTAGLAEYYDLGATLTEAQRLARPCNGRILRDLNPPRSGGNAFDTSERNALYYDGVSPLTCTADGKVTFERVITTYQHDDQGMDDINYLDINYPLIDIYTVRYTANYVWGVHANTSAAGDTEPYHPAQSRPKDVRASFGHALSKLRNEAHILEDIDGMLKRLVVERSSDPTRINAEMSIDRVNPLHVLAVNVQASAQFQS</sequence>
<organism evidence="1 2">
    <name type="scientific">Camelimonas fluminis</name>
    <dbReference type="NCBI Taxonomy" id="1576911"/>
    <lineage>
        <taxon>Bacteria</taxon>
        <taxon>Pseudomonadati</taxon>
        <taxon>Pseudomonadota</taxon>
        <taxon>Alphaproteobacteria</taxon>
        <taxon>Hyphomicrobiales</taxon>
        <taxon>Chelatococcaceae</taxon>
        <taxon>Camelimonas</taxon>
    </lineage>
</organism>
<accession>A0ABV7UEA1</accession>
<keyword evidence="2" id="KW-1185">Reference proteome</keyword>
<reference evidence="2" key="1">
    <citation type="journal article" date="2019" name="Int. J. Syst. Evol. Microbiol.">
        <title>The Global Catalogue of Microorganisms (GCM) 10K type strain sequencing project: providing services to taxonomists for standard genome sequencing and annotation.</title>
        <authorList>
            <consortium name="The Broad Institute Genomics Platform"/>
            <consortium name="The Broad Institute Genome Sequencing Center for Infectious Disease"/>
            <person name="Wu L."/>
            <person name="Ma J."/>
        </authorList>
    </citation>
    <scope>NUCLEOTIDE SEQUENCE [LARGE SCALE GENOMIC DNA]</scope>
    <source>
        <strain evidence="2">KCTC 42282</strain>
    </source>
</reference>
<evidence type="ECO:0000313" key="2">
    <source>
        <dbReference type="Proteomes" id="UP001595704"/>
    </source>
</evidence>
<comment type="caution">
    <text evidence="1">The sequence shown here is derived from an EMBL/GenBank/DDBJ whole genome shotgun (WGS) entry which is preliminary data.</text>
</comment>
<evidence type="ECO:0008006" key="3">
    <source>
        <dbReference type="Google" id="ProtNLM"/>
    </source>
</evidence>
<dbReference type="EMBL" id="JBHRYC010000026">
    <property type="protein sequence ID" value="MFC3637030.1"/>
    <property type="molecule type" value="Genomic_DNA"/>
</dbReference>
<dbReference type="RefSeq" id="WP_191318041.1">
    <property type="nucleotide sequence ID" value="NZ_BNCG01000002.1"/>
</dbReference>
<gene>
    <name evidence="1" type="ORF">ACFONL_06485</name>
</gene>
<dbReference type="Proteomes" id="UP001595704">
    <property type="component" value="Unassembled WGS sequence"/>
</dbReference>
<name>A0ABV7UEA1_9HYPH</name>
<protein>
    <recommendedName>
        <fullName evidence="3">Phage tail sheath gpL-like</fullName>
    </recommendedName>
</protein>
<proteinExistence type="predicted"/>
<evidence type="ECO:0000313" key="1">
    <source>
        <dbReference type="EMBL" id="MFC3637030.1"/>
    </source>
</evidence>